<evidence type="ECO:0000256" key="1">
    <source>
        <dbReference type="ARBA" id="ARBA00022553"/>
    </source>
</evidence>
<comment type="caution">
    <text evidence="4">The sequence shown here is derived from an EMBL/GenBank/DDBJ whole genome shotgun (WGS) entry which is preliminary data.</text>
</comment>
<dbReference type="AlphaFoldDB" id="A0A3M7L0J6"/>
<name>A0A3M7L0J6_AUXPR</name>
<evidence type="ECO:0000313" key="4">
    <source>
        <dbReference type="EMBL" id="RMZ55590.1"/>
    </source>
</evidence>
<feature type="compositionally biased region" description="Low complexity" evidence="2">
    <location>
        <begin position="148"/>
        <end position="162"/>
    </location>
</feature>
<feature type="compositionally biased region" description="Polar residues" evidence="2">
    <location>
        <begin position="47"/>
        <end position="68"/>
    </location>
</feature>
<dbReference type="InterPro" id="IPR009738">
    <property type="entry name" value="BAT2_N"/>
</dbReference>
<dbReference type="Pfam" id="PF07001">
    <property type="entry name" value="BAT2_N"/>
    <property type="match status" value="1"/>
</dbReference>
<keyword evidence="1" id="KW-0597">Phosphoprotein</keyword>
<gene>
    <name evidence="4" type="ORF">APUTEX25_000173</name>
</gene>
<sequence>MVSLGKVSAPKPVNLPSQRKENNGNDPSIDLVRKSANGGWGAASGATESPTASSCSEQQAANLTSEPRSANGEGIPSAVAPSRVIPAGPTPAWGGLGMPEERKRAMEQASREQFPTLGLDVRGPHGPHSSMGWEEKAGSRSQRRNRPAKAGAGEIAGAAVPADRGPADSPTPGP</sequence>
<dbReference type="EMBL" id="QOKY01000160">
    <property type="protein sequence ID" value="RMZ55590.1"/>
    <property type="molecule type" value="Genomic_DNA"/>
</dbReference>
<evidence type="ECO:0000259" key="3">
    <source>
        <dbReference type="Pfam" id="PF07001"/>
    </source>
</evidence>
<evidence type="ECO:0000313" key="5">
    <source>
        <dbReference type="Proteomes" id="UP000279271"/>
    </source>
</evidence>
<organism evidence="4 5">
    <name type="scientific">Auxenochlorella protothecoides</name>
    <name type="common">Green microalga</name>
    <name type="synonym">Chlorella protothecoides</name>
    <dbReference type="NCBI Taxonomy" id="3075"/>
    <lineage>
        <taxon>Eukaryota</taxon>
        <taxon>Viridiplantae</taxon>
        <taxon>Chlorophyta</taxon>
        <taxon>core chlorophytes</taxon>
        <taxon>Trebouxiophyceae</taxon>
        <taxon>Chlorellales</taxon>
        <taxon>Chlorellaceae</taxon>
        <taxon>Auxenochlorella</taxon>
    </lineage>
</organism>
<feature type="compositionally biased region" description="Basic and acidic residues" evidence="2">
    <location>
        <begin position="99"/>
        <end position="110"/>
    </location>
</feature>
<feature type="domain" description="BAT2 N-terminal" evidence="3">
    <location>
        <begin position="1"/>
        <end position="70"/>
    </location>
</feature>
<reference evidence="5" key="1">
    <citation type="journal article" date="2018" name="Algal Res.">
        <title>Characterization of plant carbon substrate utilization by Auxenochlorella protothecoides.</title>
        <authorList>
            <person name="Vogler B.W."/>
            <person name="Starkenburg S.R."/>
            <person name="Sudasinghe N."/>
            <person name="Schambach J.Y."/>
            <person name="Rollin J.A."/>
            <person name="Pattathil S."/>
            <person name="Barry A.N."/>
        </authorList>
    </citation>
    <scope>NUCLEOTIDE SEQUENCE [LARGE SCALE GENOMIC DNA]</scope>
    <source>
        <strain evidence="5">UTEX 25</strain>
    </source>
</reference>
<evidence type="ECO:0000256" key="2">
    <source>
        <dbReference type="SAM" id="MobiDB-lite"/>
    </source>
</evidence>
<protein>
    <recommendedName>
        <fullName evidence="3">BAT2 N-terminal domain-containing protein</fullName>
    </recommendedName>
</protein>
<feature type="region of interest" description="Disordered" evidence="2">
    <location>
        <begin position="1"/>
        <end position="174"/>
    </location>
</feature>
<accession>A0A3M7L0J6</accession>
<proteinExistence type="predicted"/>
<dbReference type="Proteomes" id="UP000279271">
    <property type="component" value="Unassembled WGS sequence"/>
</dbReference>